<dbReference type="AlphaFoldDB" id="A0A392QU17"/>
<accession>A0A392QU17</accession>
<sequence>IMAAARTNAQMAEAIAMLTNIVARDNAPGREDEVRLGRFMKHKPSTFIGGYDPEGAMKWL</sequence>
<comment type="caution">
    <text evidence="1">The sequence shown here is derived from an EMBL/GenBank/DDBJ whole genome shotgun (WGS) entry which is preliminary data.</text>
</comment>
<evidence type="ECO:0000313" key="1">
    <source>
        <dbReference type="EMBL" id="MCI27509.1"/>
    </source>
</evidence>
<feature type="non-terminal residue" evidence="1">
    <location>
        <position position="1"/>
    </location>
</feature>
<organism evidence="1 2">
    <name type="scientific">Trifolium medium</name>
    <dbReference type="NCBI Taxonomy" id="97028"/>
    <lineage>
        <taxon>Eukaryota</taxon>
        <taxon>Viridiplantae</taxon>
        <taxon>Streptophyta</taxon>
        <taxon>Embryophyta</taxon>
        <taxon>Tracheophyta</taxon>
        <taxon>Spermatophyta</taxon>
        <taxon>Magnoliopsida</taxon>
        <taxon>eudicotyledons</taxon>
        <taxon>Gunneridae</taxon>
        <taxon>Pentapetalae</taxon>
        <taxon>rosids</taxon>
        <taxon>fabids</taxon>
        <taxon>Fabales</taxon>
        <taxon>Fabaceae</taxon>
        <taxon>Papilionoideae</taxon>
        <taxon>50 kb inversion clade</taxon>
        <taxon>NPAAA clade</taxon>
        <taxon>Hologalegina</taxon>
        <taxon>IRL clade</taxon>
        <taxon>Trifolieae</taxon>
        <taxon>Trifolium</taxon>
    </lineage>
</organism>
<evidence type="ECO:0008006" key="3">
    <source>
        <dbReference type="Google" id="ProtNLM"/>
    </source>
</evidence>
<dbReference type="Proteomes" id="UP000265520">
    <property type="component" value="Unassembled WGS sequence"/>
</dbReference>
<feature type="non-terminal residue" evidence="1">
    <location>
        <position position="60"/>
    </location>
</feature>
<reference evidence="1 2" key="1">
    <citation type="journal article" date="2018" name="Front. Plant Sci.">
        <title>Red Clover (Trifolium pratense) and Zigzag Clover (T. medium) - A Picture of Genomic Similarities and Differences.</title>
        <authorList>
            <person name="Dluhosova J."/>
            <person name="Istvanek J."/>
            <person name="Nedelnik J."/>
            <person name="Repkova J."/>
        </authorList>
    </citation>
    <scope>NUCLEOTIDE SEQUENCE [LARGE SCALE GENOMIC DNA]</scope>
    <source>
        <strain evidence="2">cv. 10/8</strain>
        <tissue evidence="1">Leaf</tissue>
    </source>
</reference>
<evidence type="ECO:0000313" key="2">
    <source>
        <dbReference type="Proteomes" id="UP000265520"/>
    </source>
</evidence>
<name>A0A392QU17_9FABA</name>
<keyword evidence="2" id="KW-1185">Reference proteome</keyword>
<proteinExistence type="predicted"/>
<dbReference type="EMBL" id="LXQA010159725">
    <property type="protein sequence ID" value="MCI27509.1"/>
    <property type="molecule type" value="Genomic_DNA"/>
</dbReference>
<protein>
    <recommendedName>
        <fullName evidence="3">Cellular nucleic acid-binding protein</fullName>
    </recommendedName>
</protein>